<dbReference type="SUPFAM" id="SSF46785">
    <property type="entry name" value="Winged helix' DNA-binding domain"/>
    <property type="match status" value="1"/>
</dbReference>
<dbReference type="Pfam" id="PF03551">
    <property type="entry name" value="PadR"/>
    <property type="match status" value="1"/>
</dbReference>
<gene>
    <name evidence="2" type="ORF">LKD70_08755</name>
</gene>
<feature type="domain" description="Transcription regulator PadR N-terminal" evidence="1">
    <location>
        <begin position="18"/>
        <end position="92"/>
    </location>
</feature>
<accession>A0ABS8FWV0</accession>
<organism evidence="2 3">
    <name type="scientific">Ruminococcus turbiniformis</name>
    <dbReference type="NCBI Taxonomy" id="2881258"/>
    <lineage>
        <taxon>Bacteria</taxon>
        <taxon>Bacillati</taxon>
        <taxon>Bacillota</taxon>
        <taxon>Clostridia</taxon>
        <taxon>Eubacteriales</taxon>
        <taxon>Oscillospiraceae</taxon>
        <taxon>Ruminococcus</taxon>
    </lineage>
</organism>
<evidence type="ECO:0000259" key="1">
    <source>
        <dbReference type="Pfam" id="PF03551"/>
    </source>
</evidence>
<keyword evidence="3" id="KW-1185">Reference proteome</keyword>
<dbReference type="InterPro" id="IPR005149">
    <property type="entry name" value="Tscrpt_reg_PadR_N"/>
</dbReference>
<dbReference type="RefSeq" id="WP_227707646.1">
    <property type="nucleotide sequence ID" value="NZ_JAJEQX010000013.1"/>
</dbReference>
<dbReference type="InterPro" id="IPR036390">
    <property type="entry name" value="WH_DNA-bd_sf"/>
</dbReference>
<dbReference type="EMBL" id="JAJEQX010000013">
    <property type="protein sequence ID" value="MCC2254505.1"/>
    <property type="molecule type" value="Genomic_DNA"/>
</dbReference>
<dbReference type="Proteomes" id="UP001198151">
    <property type="component" value="Unassembled WGS sequence"/>
</dbReference>
<evidence type="ECO:0000313" key="3">
    <source>
        <dbReference type="Proteomes" id="UP001198151"/>
    </source>
</evidence>
<name>A0ABS8FWV0_9FIRM</name>
<reference evidence="2 3" key="1">
    <citation type="submission" date="2021-10" db="EMBL/GenBank/DDBJ databases">
        <title>Anaerobic single-cell dispensing facilitates the cultivation of human gut bacteria.</title>
        <authorList>
            <person name="Afrizal A."/>
        </authorList>
    </citation>
    <scope>NUCLEOTIDE SEQUENCE [LARGE SCALE GENOMIC DNA]</scope>
    <source>
        <strain evidence="2 3">CLA-AA-H200</strain>
    </source>
</reference>
<evidence type="ECO:0000313" key="2">
    <source>
        <dbReference type="EMBL" id="MCC2254505.1"/>
    </source>
</evidence>
<sequence length="114" mass="13415">MDNRFAQQMKKGVLDMIVLKLISEKDTYGYELLQELEKRGDGFFDLKEGTLYPVLYRLEDGGLIEASWKNGEGRTVPKKYYRITEDGRKLFAEYRDIWSRFSTCVERICGEEEP</sequence>
<comment type="caution">
    <text evidence="2">The sequence shown here is derived from an EMBL/GenBank/DDBJ whole genome shotgun (WGS) entry which is preliminary data.</text>
</comment>
<proteinExistence type="predicted"/>
<protein>
    <submittedName>
        <fullName evidence="2">PadR family transcriptional regulator</fullName>
    </submittedName>
</protein>
<dbReference type="Gene3D" id="1.10.10.10">
    <property type="entry name" value="Winged helix-like DNA-binding domain superfamily/Winged helix DNA-binding domain"/>
    <property type="match status" value="1"/>
</dbReference>
<dbReference type="PANTHER" id="PTHR33169:SF14">
    <property type="entry name" value="TRANSCRIPTIONAL REGULATOR RV3488"/>
    <property type="match status" value="1"/>
</dbReference>
<dbReference type="InterPro" id="IPR036388">
    <property type="entry name" value="WH-like_DNA-bd_sf"/>
</dbReference>
<dbReference type="InterPro" id="IPR052509">
    <property type="entry name" value="Metal_resp_DNA-bind_regulator"/>
</dbReference>
<dbReference type="PANTHER" id="PTHR33169">
    <property type="entry name" value="PADR-FAMILY TRANSCRIPTIONAL REGULATOR"/>
    <property type="match status" value="1"/>
</dbReference>